<dbReference type="FunFam" id="1.10.510.10:FF:001731">
    <property type="match status" value="1"/>
</dbReference>
<keyword evidence="13 18" id="KW-1133">Transmembrane helix</keyword>
<dbReference type="PANTHER" id="PTHR27007">
    <property type="match status" value="1"/>
</dbReference>
<keyword evidence="16" id="KW-0325">Glycoprotein</keyword>
<name>A0A3L6DVW5_MAIZE</name>
<dbReference type="SUPFAM" id="SSF50985">
    <property type="entry name" value="RCC1/BLIP-II"/>
    <property type="match status" value="1"/>
</dbReference>
<sequence length="653" mass="71536">MSWPTTPPGKVVLWWRGEGRFPARADGAFRSLVSRDGFSCTVQANTSATVRCWGPQGSVVQAGLANASTAPYLAAAGARACAVLASGAALCSGSNASAGALPQDLFGYGLAVGDSHACALRRPDHTAVCWTLGGPTTTLYEPALGISFGFLVAGGNFTCGVASSDFSVYCWSAGAVAASVPLPRIRPGVCVSDDSSFLLQRSFSSVIDGTAYVGFSSATDILFCRHYMLGWSFRMNGAAPPLNVSSLPILPVTGPRRRSRALEIVLPIASAALVFTAAVAVFAFLRRRRMYAELREDWEASFGPHRFSYKDLFHATDGFSDKRLLGIGGFGRVYRGALASKTEVAVKKVAHGSRQGMREFVAEVVSIGRLRHRNLVQLLGYCRRKGELLLVYDDMPNGSLDRCLYDRSRTALSWGQRFRIIKGIASGLLYLHKDWEQVVVHRDIKASNVLLDKEMNARLGDFGLARLYDLGTKRISSLSTIFCYKQVQFFLLRYTIVPLQDASYPSEQLLISGEKKLEHKMLDNFFSVLSCVVSVPFYTGFLPLLFWSGHGRLARQMTLLMAFCDYLGNSVKDMVSAPRPCSLPIRRVTATEDEKENAMEYGLPSSHALNTVCLTGYIFVTLCPDIRRTWQSYSCCGFISSSLTPNLLRVFHQ</sequence>
<proteinExistence type="inferred from homology"/>
<dbReference type="SUPFAM" id="SSF56112">
    <property type="entry name" value="Protein kinase-like (PK-like)"/>
    <property type="match status" value="1"/>
</dbReference>
<keyword evidence="11 20" id="KW-0418">Kinase</keyword>
<dbReference type="GO" id="GO:0051707">
    <property type="term" value="P:response to other organism"/>
    <property type="evidence" value="ECO:0007669"/>
    <property type="project" value="UniProtKB-ARBA"/>
</dbReference>
<dbReference type="EC" id="2.7.11.1" evidence="4"/>
<dbReference type="ExpressionAtlas" id="A0A3L6DVW5">
    <property type="expression patterns" value="baseline and differential"/>
</dbReference>
<dbReference type="PROSITE" id="PS50011">
    <property type="entry name" value="PROTEIN_KINASE_DOM"/>
    <property type="match status" value="1"/>
</dbReference>
<accession>A0A3L6DVW5</accession>
<evidence type="ECO:0000256" key="4">
    <source>
        <dbReference type="ARBA" id="ARBA00012513"/>
    </source>
</evidence>
<organism evidence="20">
    <name type="scientific">Zea mays</name>
    <name type="common">Maize</name>
    <dbReference type="NCBI Taxonomy" id="4577"/>
    <lineage>
        <taxon>Eukaryota</taxon>
        <taxon>Viridiplantae</taxon>
        <taxon>Streptophyta</taxon>
        <taxon>Embryophyta</taxon>
        <taxon>Tracheophyta</taxon>
        <taxon>Spermatophyta</taxon>
        <taxon>Magnoliopsida</taxon>
        <taxon>Liliopsida</taxon>
        <taxon>Poales</taxon>
        <taxon>Poaceae</taxon>
        <taxon>PACMAD clade</taxon>
        <taxon>Panicoideae</taxon>
        <taxon>Andropogonodae</taxon>
        <taxon>Andropogoneae</taxon>
        <taxon>Tripsacinae</taxon>
        <taxon>Zea</taxon>
    </lineage>
</organism>
<dbReference type="Proteomes" id="UP000251960">
    <property type="component" value="Chromosome 7"/>
</dbReference>
<keyword evidence="9 20" id="KW-0430">Lectin</keyword>
<dbReference type="Pfam" id="PF00139">
    <property type="entry name" value="Lectin_legB"/>
    <property type="match status" value="1"/>
</dbReference>
<evidence type="ECO:0000256" key="14">
    <source>
        <dbReference type="ARBA" id="ARBA00023136"/>
    </source>
</evidence>
<evidence type="ECO:0000256" key="2">
    <source>
        <dbReference type="ARBA" id="ARBA00008536"/>
    </source>
</evidence>
<evidence type="ECO:0000256" key="3">
    <source>
        <dbReference type="ARBA" id="ARBA00010217"/>
    </source>
</evidence>
<evidence type="ECO:0000256" key="9">
    <source>
        <dbReference type="ARBA" id="ARBA00022734"/>
    </source>
</evidence>
<feature type="transmembrane region" description="Helical" evidence="18">
    <location>
        <begin position="525"/>
        <end position="547"/>
    </location>
</feature>
<dbReference type="InterPro" id="IPR009091">
    <property type="entry name" value="RCC1/BLIP-II"/>
</dbReference>
<comment type="similarity">
    <text evidence="2">In the N-terminal section; belongs to the leguminous lectin family.</text>
</comment>
<keyword evidence="10 17" id="KW-0547">Nucleotide-binding</keyword>
<dbReference type="Pfam" id="PF07714">
    <property type="entry name" value="PK_Tyr_Ser-Thr"/>
    <property type="match status" value="1"/>
</dbReference>
<evidence type="ECO:0000259" key="19">
    <source>
        <dbReference type="PROSITE" id="PS50011"/>
    </source>
</evidence>
<dbReference type="AlphaFoldDB" id="A0A3L6DVW5"/>
<dbReference type="InterPro" id="IPR008271">
    <property type="entry name" value="Ser/Thr_kinase_AS"/>
</dbReference>
<feature type="transmembrane region" description="Helical" evidence="18">
    <location>
        <begin position="264"/>
        <end position="285"/>
    </location>
</feature>
<dbReference type="InterPro" id="IPR001220">
    <property type="entry name" value="Legume_lectin_dom"/>
</dbReference>
<evidence type="ECO:0000256" key="6">
    <source>
        <dbReference type="ARBA" id="ARBA00022679"/>
    </source>
</evidence>
<dbReference type="Gene3D" id="3.30.200.20">
    <property type="entry name" value="Phosphorylase Kinase, domain 1"/>
    <property type="match status" value="1"/>
</dbReference>
<dbReference type="PROSITE" id="PS00107">
    <property type="entry name" value="PROTEIN_KINASE_ATP"/>
    <property type="match status" value="1"/>
</dbReference>
<dbReference type="GO" id="GO:0006952">
    <property type="term" value="P:defense response"/>
    <property type="evidence" value="ECO:0007669"/>
    <property type="project" value="UniProtKB-ARBA"/>
</dbReference>
<keyword evidence="7 18" id="KW-0812">Transmembrane</keyword>
<dbReference type="PROSITE" id="PS00108">
    <property type="entry name" value="PROTEIN_KINASE_ST"/>
    <property type="match status" value="1"/>
</dbReference>
<evidence type="ECO:0000256" key="12">
    <source>
        <dbReference type="ARBA" id="ARBA00022840"/>
    </source>
</evidence>
<evidence type="ECO:0000313" key="20">
    <source>
        <dbReference type="EMBL" id="PWZ12742.1"/>
    </source>
</evidence>
<dbReference type="Gene3D" id="2.130.10.30">
    <property type="entry name" value="Regulator of chromosome condensation 1/beta-lactamase-inhibitor protein II"/>
    <property type="match status" value="1"/>
</dbReference>
<dbReference type="EMBL" id="NCVQ01000008">
    <property type="protein sequence ID" value="PWZ12742.1"/>
    <property type="molecule type" value="Genomic_DNA"/>
</dbReference>
<feature type="domain" description="Protein kinase" evidence="19">
    <location>
        <begin position="319"/>
        <end position="599"/>
    </location>
</feature>
<evidence type="ECO:0000256" key="8">
    <source>
        <dbReference type="ARBA" id="ARBA00022729"/>
    </source>
</evidence>
<dbReference type="SUPFAM" id="SSF48317">
    <property type="entry name" value="Acid phosphatase/Vanadium-dependent haloperoxidase"/>
    <property type="match status" value="1"/>
</dbReference>
<dbReference type="InterPro" id="IPR011009">
    <property type="entry name" value="Kinase-like_dom_sf"/>
</dbReference>
<keyword evidence="12 17" id="KW-0067">ATP-binding</keyword>
<evidence type="ECO:0000256" key="11">
    <source>
        <dbReference type="ARBA" id="ARBA00022777"/>
    </source>
</evidence>
<evidence type="ECO:0000256" key="7">
    <source>
        <dbReference type="ARBA" id="ARBA00022692"/>
    </source>
</evidence>
<keyword evidence="15 20" id="KW-0675">Receptor</keyword>
<reference evidence="20" key="1">
    <citation type="journal article" date="2018" name="Nat. Genet.">
        <title>Extensive intraspecific gene order and gene structural variations between Mo17 and other maize genomes.</title>
        <authorList>
            <person name="Sun S."/>
            <person name="Zhou Y."/>
            <person name="Chen J."/>
            <person name="Shi J."/>
            <person name="Zhao H."/>
            <person name="Zhao H."/>
            <person name="Song W."/>
            <person name="Zhang M."/>
            <person name="Cui Y."/>
            <person name="Dong X."/>
            <person name="Liu H."/>
            <person name="Ma X."/>
            <person name="Jiao Y."/>
            <person name="Wang B."/>
            <person name="Wei X."/>
            <person name="Stein J.C."/>
            <person name="Glaubitz J.C."/>
            <person name="Lu F."/>
            <person name="Yu G."/>
            <person name="Liang C."/>
            <person name="Fengler K."/>
            <person name="Li B."/>
            <person name="Rafalski A."/>
            <person name="Schnable P.S."/>
            <person name="Ware D.H."/>
            <person name="Buckler E.S."/>
            <person name="Lai J."/>
        </authorList>
    </citation>
    <scope>NUCLEOTIDE SEQUENCE [LARGE SCALE GENOMIC DNA]</scope>
    <source>
        <tissue evidence="20">Seedling</tissue>
    </source>
</reference>
<dbReference type="GO" id="GO:0016020">
    <property type="term" value="C:membrane"/>
    <property type="evidence" value="ECO:0007669"/>
    <property type="project" value="UniProtKB-SubCell"/>
</dbReference>
<evidence type="ECO:0000256" key="5">
    <source>
        <dbReference type="ARBA" id="ARBA00022527"/>
    </source>
</evidence>
<dbReference type="Gene3D" id="2.60.120.200">
    <property type="match status" value="1"/>
</dbReference>
<keyword evidence="5" id="KW-0723">Serine/threonine-protein kinase</keyword>
<dbReference type="GO" id="GO:0030246">
    <property type="term" value="F:carbohydrate binding"/>
    <property type="evidence" value="ECO:0007669"/>
    <property type="project" value="UniProtKB-KW"/>
</dbReference>
<dbReference type="SUPFAM" id="SSF49899">
    <property type="entry name" value="Concanavalin A-like lectins/glucanases"/>
    <property type="match status" value="1"/>
</dbReference>
<comment type="similarity">
    <text evidence="3">In the C-terminal section; belongs to the protein kinase superfamily. Ser/Thr protein kinase family.</text>
</comment>
<evidence type="ECO:0000256" key="18">
    <source>
        <dbReference type="SAM" id="Phobius"/>
    </source>
</evidence>
<comment type="caution">
    <text evidence="20">The sequence shown here is derived from an EMBL/GenBank/DDBJ whole genome shotgun (WGS) entry which is preliminary data.</text>
</comment>
<dbReference type="GO" id="GO:0004674">
    <property type="term" value="F:protein serine/threonine kinase activity"/>
    <property type="evidence" value="ECO:0007669"/>
    <property type="project" value="UniProtKB-KW"/>
</dbReference>
<dbReference type="InterPro" id="IPR001245">
    <property type="entry name" value="Ser-Thr/Tyr_kinase_cat_dom"/>
</dbReference>
<dbReference type="Gene3D" id="1.10.510.10">
    <property type="entry name" value="Transferase(Phosphotransferase) domain 1"/>
    <property type="match status" value="1"/>
</dbReference>
<evidence type="ECO:0000256" key="13">
    <source>
        <dbReference type="ARBA" id="ARBA00022989"/>
    </source>
</evidence>
<gene>
    <name evidence="20" type="primary">LECRK42_1</name>
    <name evidence="20" type="ORF">Zm00014a_039781</name>
</gene>
<keyword evidence="6" id="KW-0808">Transferase</keyword>
<feature type="binding site" evidence="17">
    <location>
        <position position="348"/>
    </location>
    <ligand>
        <name>ATP</name>
        <dbReference type="ChEBI" id="CHEBI:30616"/>
    </ligand>
</feature>
<evidence type="ECO:0000256" key="15">
    <source>
        <dbReference type="ARBA" id="ARBA00023170"/>
    </source>
</evidence>
<comment type="subcellular location">
    <subcellularLocation>
        <location evidence="1">Membrane</location>
        <topology evidence="1">Single-pass type I membrane protein</topology>
    </subcellularLocation>
</comment>
<evidence type="ECO:0000256" key="10">
    <source>
        <dbReference type="ARBA" id="ARBA00022741"/>
    </source>
</evidence>
<dbReference type="GO" id="GO:0005524">
    <property type="term" value="F:ATP binding"/>
    <property type="evidence" value="ECO:0007669"/>
    <property type="project" value="UniProtKB-UniRule"/>
</dbReference>
<dbReference type="InterPro" id="IPR013320">
    <property type="entry name" value="ConA-like_dom_sf"/>
</dbReference>
<protein>
    <recommendedName>
        <fullName evidence="4">non-specific serine/threonine protein kinase</fullName>
        <ecNumber evidence="4">2.7.11.1</ecNumber>
    </recommendedName>
</protein>
<dbReference type="InterPro" id="IPR017441">
    <property type="entry name" value="Protein_kinase_ATP_BS"/>
</dbReference>
<dbReference type="InterPro" id="IPR036938">
    <property type="entry name" value="PAP2/HPO_sf"/>
</dbReference>
<dbReference type="InterPro" id="IPR050528">
    <property type="entry name" value="L-type_Lectin-RKs"/>
</dbReference>
<dbReference type="FunFam" id="3.30.200.20:FF:000112">
    <property type="entry name" value="Lectin-domain containing receptor kinase A4.3"/>
    <property type="match status" value="1"/>
</dbReference>
<dbReference type="InterPro" id="IPR000719">
    <property type="entry name" value="Prot_kinase_dom"/>
</dbReference>
<evidence type="ECO:0000256" key="17">
    <source>
        <dbReference type="PROSITE-ProRule" id="PRU10141"/>
    </source>
</evidence>
<dbReference type="SMART" id="SM00220">
    <property type="entry name" value="S_TKc"/>
    <property type="match status" value="1"/>
</dbReference>
<evidence type="ECO:0000256" key="1">
    <source>
        <dbReference type="ARBA" id="ARBA00004479"/>
    </source>
</evidence>
<evidence type="ECO:0000256" key="16">
    <source>
        <dbReference type="ARBA" id="ARBA00023180"/>
    </source>
</evidence>
<keyword evidence="14 18" id="KW-0472">Membrane</keyword>
<keyword evidence="8" id="KW-0732">Signal</keyword>